<gene>
    <name evidence="1" type="ORF">LTS18_013672</name>
</gene>
<keyword evidence="2" id="KW-1185">Reference proteome</keyword>
<name>A0ACC3CWB2_9PEZI</name>
<organism evidence="1 2">
    <name type="scientific">Coniosporium uncinatum</name>
    <dbReference type="NCBI Taxonomy" id="93489"/>
    <lineage>
        <taxon>Eukaryota</taxon>
        <taxon>Fungi</taxon>
        <taxon>Dikarya</taxon>
        <taxon>Ascomycota</taxon>
        <taxon>Pezizomycotina</taxon>
        <taxon>Dothideomycetes</taxon>
        <taxon>Dothideomycetes incertae sedis</taxon>
        <taxon>Coniosporium</taxon>
    </lineage>
</organism>
<proteinExistence type="predicted"/>
<feature type="non-terminal residue" evidence="1">
    <location>
        <position position="1"/>
    </location>
</feature>
<accession>A0ACC3CWB2</accession>
<feature type="non-terminal residue" evidence="1">
    <location>
        <position position="478"/>
    </location>
</feature>
<reference evidence="1" key="1">
    <citation type="submission" date="2024-09" db="EMBL/GenBank/DDBJ databases">
        <title>Black Yeasts Isolated from many extreme environments.</title>
        <authorList>
            <person name="Coleine C."/>
            <person name="Stajich J.E."/>
            <person name="Selbmann L."/>
        </authorList>
    </citation>
    <scope>NUCLEOTIDE SEQUENCE</scope>
    <source>
        <strain evidence="1">CCFEE 5737</strain>
    </source>
</reference>
<evidence type="ECO:0000313" key="1">
    <source>
        <dbReference type="EMBL" id="KAK3045609.1"/>
    </source>
</evidence>
<evidence type="ECO:0000313" key="2">
    <source>
        <dbReference type="Proteomes" id="UP001186974"/>
    </source>
</evidence>
<dbReference type="Proteomes" id="UP001186974">
    <property type="component" value="Unassembled WGS sequence"/>
</dbReference>
<comment type="caution">
    <text evidence="1">The sequence shown here is derived from an EMBL/GenBank/DDBJ whole genome shotgun (WGS) entry which is preliminary data.</text>
</comment>
<sequence length="478" mass="52634">AGADSKKLKLSKAQRQGAEETQETAAVHLAQLIPRLLKKFGEQPEAASAVLRLEHVLNLDIFQQLRQDNTTYATLLDDINKQFMSHGDQKVLAEASAALLHAKSFDDLGEITEGRLQALWEDTTATLHKLTSTHEDTRSVRGGFSDNILKAVSDTVLRLSNLSSITDPTEFLEAAPRSTPAKSKKGKGRSQKAASGQIPNAVAVLNDLILRGIPSRDTDADQDAREDQIVSNASQCLLFYFMWLVRSWQNRIASGNNIPDDALDACASRRDTFVANLTKVMESRRGTDDLRAQIAGTLLDLHTLFTTLRQAKPKRRPANAAKVNEDYLAMVLEVEPPTQTILLQILTAAEKSLAKKLKKNLEDVAEDDEPLDPDDEPESDDDDEPDAADEAAMAERQRELLKSERLLCEFAGKLVLGVLAGVLDAPTEDEGETRKEGPGPVSKRLQRNKARLGPNFKEVVAYLDQDKREGKGKGRAKM</sequence>
<protein>
    <submittedName>
        <fullName evidence="1">Uncharacterized protein</fullName>
    </submittedName>
</protein>
<dbReference type="EMBL" id="JAWDJW010010587">
    <property type="protein sequence ID" value="KAK3045609.1"/>
    <property type="molecule type" value="Genomic_DNA"/>
</dbReference>